<feature type="chain" id="PRO_5013008129" evidence="1">
    <location>
        <begin position="27"/>
        <end position="124"/>
    </location>
</feature>
<dbReference type="AlphaFoldDB" id="A0A224XPC8"/>
<protein>
    <submittedName>
        <fullName evidence="2">Putative secreted protein</fullName>
    </submittedName>
</protein>
<keyword evidence="1" id="KW-0732">Signal</keyword>
<feature type="signal peptide" evidence="1">
    <location>
        <begin position="1"/>
        <end position="26"/>
    </location>
</feature>
<reference evidence="2" key="1">
    <citation type="journal article" date="2018" name="PLoS Negl. Trop. Dis.">
        <title>An insight into the salivary gland and fat body transcriptome of Panstrongylus lignarius (Hemiptera: Heteroptera), the main vector of Chagas disease in Peru.</title>
        <authorList>
            <person name="Nevoa J.C."/>
            <person name="Mendes M.T."/>
            <person name="da Silva M.V."/>
            <person name="Soares S.C."/>
            <person name="Oliveira C.J.F."/>
            <person name="Ribeiro J.M.C."/>
        </authorList>
    </citation>
    <scope>NUCLEOTIDE SEQUENCE</scope>
</reference>
<evidence type="ECO:0000256" key="1">
    <source>
        <dbReference type="SAM" id="SignalP"/>
    </source>
</evidence>
<proteinExistence type="predicted"/>
<evidence type="ECO:0000313" key="2">
    <source>
        <dbReference type="EMBL" id="JAW14337.1"/>
    </source>
</evidence>
<dbReference type="EMBL" id="GFTR01002089">
    <property type="protein sequence ID" value="JAW14337.1"/>
    <property type="molecule type" value="Transcribed_RNA"/>
</dbReference>
<name>A0A224XPC8_9HEMI</name>
<sequence>MDELRIQTTQLMLWAIVLLLSSDTQLKEEILGHLLQHLREGLFLQEVVVVSPQQLHQVPLGLLPRHHRRLHHHLLHHPGLIFIWTSILIRGEYYLKNKNKKIIKNKEKTEIPPPLSVRVKNQAK</sequence>
<organism evidence="2">
    <name type="scientific">Panstrongylus lignarius</name>
    <dbReference type="NCBI Taxonomy" id="156445"/>
    <lineage>
        <taxon>Eukaryota</taxon>
        <taxon>Metazoa</taxon>
        <taxon>Ecdysozoa</taxon>
        <taxon>Arthropoda</taxon>
        <taxon>Hexapoda</taxon>
        <taxon>Insecta</taxon>
        <taxon>Pterygota</taxon>
        <taxon>Neoptera</taxon>
        <taxon>Paraneoptera</taxon>
        <taxon>Hemiptera</taxon>
        <taxon>Heteroptera</taxon>
        <taxon>Panheteroptera</taxon>
        <taxon>Cimicomorpha</taxon>
        <taxon>Reduviidae</taxon>
        <taxon>Triatominae</taxon>
        <taxon>Panstrongylus</taxon>
    </lineage>
</organism>
<accession>A0A224XPC8</accession>